<name>A0A2H9TI68_9FUNG</name>
<dbReference type="OrthoDB" id="10259639at2759"/>
<reference evidence="1 2" key="1">
    <citation type="submission" date="2016-10" db="EMBL/GenBank/DDBJ databases">
        <title>The genome of Paramicrosporidium saccamoebae is the missing link in understanding Cryptomycota and Microsporidia evolution.</title>
        <authorList>
            <person name="Quandt C.A."/>
            <person name="Beaudet D."/>
            <person name="Corsaro D."/>
            <person name="Michel R."/>
            <person name="Corradi N."/>
            <person name="James T."/>
        </authorList>
    </citation>
    <scope>NUCLEOTIDE SEQUENCE [LARGE SCALE GENOMIC DNA]</scope>
    <source>
        <strain evidence="1 2">KSL3</strain>
    </source>
</reference>
<dbReference type="Proteomes" id="UP000240830">
    <property type="component" value="Unassembled WGS sequence"/>
</dbReference>
<comment type="caution">
    <text evidence="1">The sequence shown here is derived from an EMBL/GenBank/DDBJ whole genome shotgun (WGS) entry which is preliminary data.</text>
</comment>
<dbReference type="AlphaFoldDB" id="A0A2H9TI68"/>
<evidence type="ECO:0000313" key="1">
    <source>
        <dbReference type="EMBL" id="PJF17425.1"/>
    </source>
</evidence>
<protein>
    <submittedName>
        <fullName evidence="1">Uncharacterized protein</fullName>
    </submittedName>
</protein>
<dbReference type="EMBL" id="MTSL01000174">
    <property type="protein sequence ID" value="PJF17425.1"/>
    <property type="molecule type" value="Genomic_DNA"/>
</dbReference>
<evidence type="ECO:0000313" key="2">
    <source>
        <dbReference type="Proteomes" id="UP000240830"/>
    </source>
</evidence>
<gene>
    <name evidence="1" type="ORF">PSACC_02737</name>
</gene>
<proteinExistence type="predicted"/>
<sequence length="66" mass="7343">MLERNLQGCLLYISTMAMEYRSHMPTPHEPIRSSPFRILVGHTASESWGGILKKLLSETASANILG</sequence>
<organism evidence="1 2">
    <name type="scientific">Paramicrosporidium saccamoebae</name>
    <dbReference type="NCBI Taxonomy" id="1246581"/>
    <lineage>
        <taxon>Eukaryota</taxon>
        <taxon>Fungi</taxon>
        <taxon>Fungi incertae sedis</taxon>
        <taxon>Cryptomycota</taxon>
        <taxon>Cryptomycota incertae sedis</taxon>
        <taxon>Paramicrosporidium</taxon>
    </lineage>
</organism>
<keyword evidence="2" id="KW-1185">Reference proteome</keyword>
<accession>A0A2H9TI68</accession>